<sequence length="512" mass="59957">MQFFAHLVIDIGHIEFCKAFADNSYDIYKTVYHFNSQTLLIIIGNQYWLLRANETDVRMDSEYHVIHDFYADPDISFIMKLTDGNNYEVYNFKNHTIYYISSLDWNPNEYRIPFNLSSEYDSAIHFRSPDSQHDMCFLSQTKSTPTDHQFVRRHCCFIHLSKETVIPDLTNDTQTVNQVIDIQFCKAFADNSYDIYKTVYDIKTQTLMIIIGNQYWLLRANETDVRMDSDYHVIDNFYADPDIGFILRSRKGPKYGVYRFKNHTFYWIESLDNHNVPKGSMDLPPEYNSAIHFRSPDSGHRMCCLSQTPTGHQFVRRYSCFTSPGHKTVIPDLTNETQSVNQVIGIMGPIGETIPRYIFFFKEDTDITYCLTQNLDFLTEFKERKYIVIRSLDDNHTVSTHSTKLPSEYNSAIHFRSPDKQHNVCLLTQTKSTPTDHQFVRRYGCFPRRFEPYDKTMIRGLTDGTQSVNQVIGIMGPIGGPNPRYVFFFKEDTNITYCWTQNKDFLTDVSVL</sequence>
<dbReference type="EMBL" id="OC858699">
    <property type="protein sequence ID" value="CAD7626748.1"/>
    <property type="molecule type" value="Genomic_DNA"/>
</dbReference>
<dbReference type="Proteomes" id="UP000759131">
    <property type="component" value="Unassembled WGS sequence"/>
</dbReference>
<dbReference type="AlphaFoldDB" id="A0A7R9KP33"/>
<name>A0A7R9KP33_9ACAR</name>
<proteinExistence type="predicted"/>
<dbReference type="EMBL" id="CAJPIZ010004124">
    <property type="protein sequence ID" value="CAG2107178.1"/>
    <property type="molecule type" value="Genomic_DNA"/>
</dbReference>
<evidence type="ECO:0000313" key="2">
    <source>
        <dbReference type="Proteomes" id="UP000759131"/>
    </source>
</evidence>
<reference evidence="1" key="1">
    <citation type="submission" date="2020-11" db="EMBL/GenBank/DDBJ databases">
        <authorList>
            <person name="Tran Van P."/>
        </authorList>
    </citation>
    <scope>NUCLEOTIDE SEQUENCE</scope>
</reference>
<accession>A0A7R9KP33</accession>
<gene>
    <name evidence="1" type="ORF">OSB1V03_LOCUS7180</name>
</gene>
<protein>
    <submittedName>
        <fullName evidence="1">Uncharacterized protein</fullName>
    </submittedName>
</protein>
<evidence type="ECO:0000313" key="1">
    <source>
        <dbReference type="EMBL" id="CAD7626748.1"/>
    </source>
</evidence>
<keyword evidence="2" id="KW-1185">Reference proteome</keyword>
<organism evidence="1">
    <name type="scientific">Medioppia subpectinata</name>
    <dbReference type="NCBI Taxonomy" id="1979941"/>
    <lineage>
        <taxon>Eukaryota</taxon>
        <taxon>Metazoa</taxon>
        <taxon>Ecdysozoa</taxon>
        <taxon>Arthropoda</taxon>
        <taxon>Chelicerata</taxon>
        <taxon>Arachnida</taxon>
        <taxon>Acari</taxon>
        <taxon>Acariformes</taxon>
        <taxon>Sarcoptiformes</taxon>
        <taxon>Oribatida</taxon>
        <taxon>Brachypylina</taxon>
        <taxon>Oppioidea</taxon>
        <taxon>Oppiidae</taxon>
        <taxon>Medioppia</taxon>
    </lineage>
</organism>